<name>L7L888_9ACTN</name>
<accession>L7L888</accession>
<dbReference type="PANTHER" id="PTHR34853:SF1">
    <property type="entry name" value="LIPASE 5"/>
    <property type="match status" value="1"/>
</dbReference>
<keyword evidence="1" id="KW-0732">Signal</keyword>
<evidence type="ECO:0008006" key="4">
    <source>
        <dbReference type="Google" id="ProtNLM"/>
    </source>
</evidence>
<dbReference type="GO" id="GO:0016042">
    <property type="term" value="P:lipid catabolic process"/>
    <property type="evidence" value="ECO:0007669"/>
    <property type="project" value="InterPro"/>
</dbReference>
<feature type="chain" id="PRO_5003979715" description="Lipase" evidence="1">
    <location>
        <begin position="34"/>
        <end position="385"/>
    </location>
</feature>
<dbReference type="STRING" id="1121927.GOHSU_04_01120"/>
<protein>
    <recommendedName>
        <fullName evidence="4">Lipase</fullName>
    </recommendedName>
</protein>
<dbReference type="SUPFAM" id="SSF53474">
    <property type="entry name" value="alpha/beta-Hydrolases"/>
    <property type="match status" value="1"/>
</dbReference>
<dbReference type="PIRSF" id="PIRSF029171">
    <property type="entry name" value="Esterase_LipA"/>
    <property type="match status" value="1"/>
</dbReference>
<dbReference type="OrthoDB" id="9798122at2"/>
<evidence type="ECO:0000256" key="1">
    <source>
        <dbReference type="SAM" id="SignalP"/>
    </source>
</evidence>
<comment type="caution">
    <text evidence="2">The sequence shown here is derived from an EMBL/GenBank/DDBJ whole genome shotgun (WGS) entry which is preliminary data.</text>
</comment>
<dbReference type="EMBL" id="BANT01000004">
    <property type="protein sequence ID" value="GAC56243.1"/>
    <property type="molecule type" value="Genomic_DNA"/>
</dbReference>
<reference evidence="2 3" key="1">
    <citation type="submission" date="2012-12" db="EMBL/GenBank/DDBJ databases">
        <title>Whole genome shotgun sequence of Gordonia hirsuta NBRC 16056.</title>
        <authorList>
            <person name="Isaki-Nakamura S."/>
            <person name="Hosoyama A."/>
            <person name="Tsuchikane K."/>
            <person name="Katsumata H."/>
            <person name="Baba S."/>
            <person name="Yamazaki S."/>
            <person name="Fujita N."/>
        </authorList>
    </citation>
    <scope>NUCLEOTIDE SEQUENCE [LARGE SCALE GENOMIC DNA]</scope>
    <source>
        <strain evidence="2 3">NBRC 16056</strain>
    </source>
</reference>
<dbReference type="RefSeq" id="WP_005936055.1">
    <property type="nucleotide sequence ID" value="NZ_ATVK01000041.1"/>
</dbReference>
<dbReference type="InterPro" id="IPR005152">
    <property type="entry name" value="Lipase_secreted"/>
</dbReference>
<evidence type="ECO:0000313" key="3">
    <source>
        <dbReference type="Proteomes" id="UP000053405"/>
    </source>
</evidence>
<gene>
    <name evidence="2" type="ORF">GOHSU_04_01120</name>
</gene>
<evidence type="ECO:0000313" key="2">
    <source>
        <dbReference type="EMBL" id="GAC56243.1"/>
    </source>
</evidence>
<proteinExistence type="predicted"/>
<dbReference type="Proteomes" id="UP000053405">
    <property type="component" value="Unassembled WGS sequence"/>
</dbReference>
<dbReference type="InterPro" id="IPR029058">
    <property type="entry name" value="AB_hydrolase_fold"/>
</dbReference>
<dbReference type="GO" id="GO:0004806">
    <property type="term" value="F:triacylglycerol lipase activity"/>
    <property type="evidence" value="ECO:0007669"/>
    <property type="project" value="InterPro"/>
</dbReference>
<sequence>MTPRQPRLRKTLAATTAAAALTAGILTATQAFADPEAARPATGSPGQTAGAVFANQPLPTADLPAAAVSGQRYSYWTEGTDDRMHLAVATMLEPKGKAPAGGWPVVVNAPAGYGLGDDCNASTNSKAGDPDTAGRLLRNGFAVITPDYGIIGDQHSPQYINHAVAAQNMVDAVLAGVVVDGSVSPRWAVLGEAQGAAAAITLARKATDQKNATDFRGAAATSIPAGVDVLISSLSPTSPAASEAVTADVVYALASLEADQVEPLLTKKGRELVGKAATLCKPDLQKQVRGVALGDLMLKPVSSSPKLQAKLKRSLELPRNGYSRPLLLSQTLQDDSILLHEALRFLAEAQLSSNKVQAVSYLTGDPVDAQRQEQAAVLKYLDGLF</sequence>
<dbReference type="AlphaFoldDB" id="L7L888"/>
<dbReference type="PANTHER" id="PTHR34853">
    <property type="match status" value="1"/>
</dbReference>
<dbReference type="Gene3D" id="3.40.50.1820">
    <property type="entry name" value="alpha/beta hydrolase"/>
    <property type="match status" value="1"/>
</dbReference>
<dbReference type="eggNOG" id="COG1073">
    <property type="taxonomic scope" value="Bacteria"/>
</dbReference>
<organism evidence="2 3">
    <name type="scientific">Gordonia hirsuta DSM 44140 = NBRC 16056</name>
    <dbReference type="NCBI Taxonomy" id="1121927"/>
    <lineage>
        <taxon>Bacteria</taxon>
        <taxon>Bacillati</taxon>
        <taxon>Actinomycetota</taxon>
        <taxon>Actinomycetes</taxon>
        <taxon>Mycobacteriales</taxon>
        <taxon>Gordoniaceae</taxon>
        <taxon>Gordonia</taxon>
    </lineage>
</organism>
<feature type="signal peptide" evidence="1">
    <location>
        <begin position="1"/>
        <end position="33"/>
    </location>
</feature>
<keyword evidence="3" id="KW-1185">Reference proteome</keyword>